<evidence type="ECO:0000313" key="2">
    <source>
        <dbReference type="EMBL" id="KAG6003741.1"/>
    </source>
</evidence>
<dbReference type="EMBL" id="SRPW01001265">
    <property type="protein sequence ID" value="KAG6003741.1"/>
    <property type="molecule type" value="Genomic_DNA"/>
</dbReference>
<protein>
    <submittedName>
        <fullName evidence="2">Uncharacterized protein</fullName>
    </submittedName>
</protein>
<dbReference type="AlphaFoldDB" id="A0A9P7N919"/>
<keyword evidence="3" id="KW-1185">Reference proteome</keyword>
<sequence>MAPKDETADASSNSAPDLQILGDEITLQPSGYVEPQKGALEGKEEALMNQFASFRAEPLQ</sequence>
<name>A0A9P7N919_9HYPO</name>
<proteinExistence type="predicted"/>
<reference evidence="2" key="1">
    <citation type="journal article" date="2020" name="bioRxiv">
        <title>Whole genome comparisons of ergot fungi reveals the divergence and evolution of species within the genus Claviceps are the result of varying mechanisms driving genome evolution and host range expansion.</title>
        <authorList>
            <person name="Wyka S.A."/>
            <person name="Mondo S.J."/>
            <person name="Liu M."/>
            <person name="Dettman J."/>
            <person name="Nalam V."/>
            <person name="Broders K.D."/>
        </authorList>
    </citation>
    <scope>NUCLEOTIDE SEQUENCE</scope>
    <source>
        <strain evidence="2">CCC 602</strain>
    </source>
</reference>
<organism evidence="2 3">
    <name type="scientific">Claviceps pusilla</name>
    <dbReference type="NCBI Taxonomy" id="123648"/>
    <lineage>
        <taxon>Eukaryota</taxon>
        <taxon>Fungi</taxon>
        <taxon>Dikarya</taxon>
        <taxon>Ascomycota</taxon>
        <taxon>Pezizomycotina</taxon>
        <taxon>Sordariomycetes</taxon>
        <taxon>Hypocreomycetidae</taxon>
        <taxon>Hypocreales</taxon>
        <taxon>Clavicipitaceae</taxon>
        <taxon>Claviceps</taxon>
    </lineage>
</organism>
<dbReference type="Proteomes" id="UP000748025">
    <property type="component" value="Unassembled WGS sequence"/>
</dbReference>
<evidence type="ECO:0000313" key="3">
    <source>
        <dbReference type="Proteomes" id="UP000748025"/>
    </source>
</evidence>
<gene>
    <name evidence="2" type="ORF">E4U43_000876</name>
</gene>
<feature type="region of interest" description="Disordered" evidence="1">
    <location>
        <begin position="1"/>
        <end position="20"/>
    </location>
</feature>
<comment type="caution">
    <text evidence="2">The sequence shown here is derived from an EMBL/GenBank/DDBJ whole genome shotgun (WGS) entry which is preliminary data.</text>
</comment>
<evidence type="ECO:0000256" key="1">
    <source>
        <dbReference type="SAM" id="MobiDB-lite"/>
    </source>
</evidence>
<dbReference type="OrthoDB" id="10255570at2759"/>
<accession>A0A9P7N919</accession>